<sequence>MGQEEKYTSDHPDFVYSSGNRILHWIRALVITGLIITGFYIADPFLSPEGSTDKLLYAEWTNWHIILGFILISSGMLRIYLFFFGKDSEGELRSLKDVFSIKSWITQLKSYFFIGELRKKGFYGPLQFLTYFAIMVLVVVASVTGLILYVHVYHQGVGGLLYDSMRVLEAWMGGLANVRYIHHITMWGYLIFIPIHIYLVIWSAIRFKHGALDVMFTGYDYHLKKDEDKKDNEKKEDDK</sequence>
<evidence type="ECO:0000256" key="9">
    <source>
        <dbReference type="ARBA" id="ARBA00022989"/>
    </source>
</evidence>
<dbReference type="GO" id="GO:0009055">
    <property type="term" value="F:electron transfer activity"/>
    <property type="evidence" value="ECO:0007669"/>
    <property type="project" value="InterPro"/>
</dbReference>
<evidence type="ECO:0000256" key="6">
    <source>
        <dbReference type="ARBA" id="ARBA00022692"/>
    </source>
</evidence>
<dbReference type="EMBL" id="CACVAS010000036">
    <property type="protein sequence ID" value="CAA6805443.1"/>
    <property type="molecule type" value="Genomic_DNA"/>
</dbReference>
<evidence type="ECO:0000256" key="4">
    <source>
        <dbReference type="ARBA" id="ARBA00022475"/>
    </source>
</evidence>
<dbReference type="SUPFAM" id="SSF81342">
    <property type="entry name" value="Transmembrane di-heme cytochromes"/>
    <property type="match status" value="1"/>
</dbReference>
<name>A0A6S6SAR7_9BACT</name>
<accession>A0A6S6SAR7</accession>
<evidence type="ECO:0000256" key="10">
    <source>
        <dbReference type="ARBA" id="ARBA00023004"/>
    </source>
</evidence>
<comment type="subcellular location">
    <subcellularLocation>
        <location evidence="1">Cell membrane</location>
        <topology evidence="1">Multi-pass membrane protein</topology>
    </subcellularLocation>
</comment>
<evidence type="ECO:0000259" key="13">
    <source>
        <dbReference type="Pfam" id="PF01292"/>
    </source>
</evidence>
<feature type="transmembrane region" description="Helical" evidence="12">
    <location>
        <begin position="128"/>
        <end position="152"/>
    </location>
</feature>
<keyword evidence="7" id="KW-0479">Metal-binding</keyword>
<dbReference type="NCBIfam" id="TIGR02125">
    <property type="entry name" value="CytB-hydogenase"/>
    <property type="match status" value="1"/>
</dbReference>
<dbReference type="Pfam" id="PF01292">
    <property type="entry name" value="Ni_hydr_CYTB"/>
    <property type="match status" value="1"/>
</dbReference>
<evidence type="ECO:0000256" key="12">
    <source>
        <dbReference type="SAM" id="Phobius"/>
    </source>
</evidence>
<feature type="domain" description="Cytochrome b561 bacterial/Ni-hydrogenase" evidence="13">
    <location>
        <begin position="15"/>
        <end position="218"/>
    </location>
</feature>
<dbReference type="GO" id="GO:0020037">
    <property type="term" value="F:heme binding"/>
    <property type="evidence" value="ECO:0007669"/>
    <property type="project" value="TreeGrafter"/>
</dbReference>
<dbReference type="GO" id="GO:0005506">
    <property type="term" value="F:iron ion binding"/>
    <property type="evidence" value="ECO:0007669"/>
    <property type="project" value="InterPro"/>
</dbReference>
<keyword evidence="9 12" id="KW-1133">Transmembrane helix</keyword>
<evidence type="ECO:0000256" key="2">
    <source>
        <dbReference type="ARBA" id="ARBA00008622"/>
    </source>
</evidence>
<organism evidence="14">
    <name type="scientific">uncultured Sulfurovum sp</name>
    <dbReference type="NCBI Taxonomy" id="269237"/>
    <lineage>
        <taxon>Bacteria</taxon>
        <taxon>Pseudomonadati</taxon>
        <taxon>Campylobacterota</taxon>
        <taxon>Epsilonproteobacteria</taxon>
        <taxon>Campylobacterales</taxon>
        <taxon>Sulfurovaceae</taxon>
        <taxon>Sulfurovum</taxon>
        <taxon>environmental samples</taxon>
    </lineage>
</organism>
<dbReference type="PANTHER" id="PTHR30485">
    <property type="entry name" value="NI/FE-HYDROGENASE 1 B-TYPE CYTOCHROME SUBUNIT"/>
    <property type="match status" value="1"/>
</dbReference>
<dbReference type="InterPro" id="IPR000516">
    <property type="entry name" value="Ni-dep_Hydgase_cyt-B"/>
</dbReference>
<evidence type="ECO:0000256" key="5">
    <source>
        <dbReference type="ARBA" id="ARBA00022617"/>
    </source>
</evidence>
<evidence type="ECO:0000256" key="8">
    <source>
        <dbReference type="ARBA" id="ARBA00022982"/>
    </source>
</evidence>
<dbReference type="PRINTS" id="PR00161">
    <property type="entry name" value="NIHGNASECYTB"/>
</dbReference>
<keyword evidence="3" id="KW-0813">Transport</keyword>
<dbReference type="InterPro" id="IPR051542">
    <property type="entry name" value="Hydrogenase_cytochrome"/>
</dbReference>
<keyword evidence="11 12" id="KW-0472">Membrane</keyword>
<evidence type="ECO:0000256" key="7">
    <source>
        <dbReference type="ARBA" id="ARBA00022723"/>
    </source>
</evidence>
<feature type="transmembrane region" description="Helical" evidence="12">
    <location>
        <begin position="62"/>
        <end position="83"/>
    </location>
</feature>
<dbReference type="AlphaFoldDB" id="A0A6S6SAR7"/>
<protein>
    <submittedName>
        <fullName evidence="14">Quinone-reactive Ni/Fe hydrogenase, cytochrome b subunit</fullName>
    </submittedName>
</protein>
<dbReference type="PANTHER" id="PTHR30485:SF0">
    <property type="entry name" value="NI_FE-HYDROGENASE 1 B-TYPE CYTOCHROME SUBUNIT-RELATED"/>
    <property type="match status" value="1"/>
</dbReference>
<dbReference type="GO" id="GO:0022904">
    <property type="term" value="P:respiratory electron transport chain"/>
    <property type="evidence" value="ECO:0007669"/>
    <property type="project" value="InterPro"/>
</dbReference>
<proteinExistence type="inferred from homology"/>
<comment type="similarity">
    <text evidence="2">Belongs to the HupC/HyaC/HydC family.</text>
</comment>
<feature type="transmembrane region" description="Helical" evidence="12">
    <location>
        <begin position="22"/>
        <end position="42"/>
    </location>
</feature>
<reference evidence="14" key="1">
    <citation type="submission" date="2020-01" db="EMBL/GenBank/DDBJ databases">
        <authorList>
            <person name="Meier V. D."/>
            <person name="Meier V D."/>
        </authorList>
    </citation>
    <scope>NUCLEOTIDE SEQUENCE</scope>
    <source>
        <strain evidence="14">HLG_WM_MAG_01</strain>
    </source>
</reference>
<keyword evidence="8" id="KW-0249">Electron transport</keyword>
<keyword evidence="10" id="KW-0408">Iron</keyword>
<evidence type="ECO:0000313" key="14">
    <source>
        <dbReference type="EMBL" id="CAA6805443.1"/>
    </source>
</evidence>
<evidence type="ECO:0000256" key="1">
    <source>
        <dbReference type="ARBA" id="ARBA00004651"/>
    </source>
</evidence>
<evidence type="ECO:0000256" key="3">
    <source>
        <dbReference type="ARBA" id="ARBA00022448"/>
    </source>
</evidence>
<gene>
    <name evidence="14" type="ORF">HELGO_WM2999</name>
</gene>
<keyword evidence="6 12" id="KW-0812">Transmembrane</keyword>
<dbReference type="Gene3D" id="1.20.950.20">
    <property type="entry name" value="Transmembrane di-heme cytochromes, Chain C"/>
    <property type="match status" value="1"/>
</dbReference>
<dbReference type="GO" id="GO:0005886">
    <property type="term" value="C:plasma membrane"/>
    <property type="evidence" value="ECO:0007669"/>
    <property type="project" value="UniProtKB-SubCell"/>
</dbReference>
<feature type="transmembrane region" description="Helical" evidence="12">
    <location>
        <begin position="186"/>
        <end position="205"/>
    </location>
</feature>
<keyword evidence="4" id="KW-1003">Cell membrane</keyword>
<dbReference type="InterPro" id="IPR011577">
    <property type="entry name" value="Cyt_b561_bac/Ni-Hgenase"/>
</dbReference>
<keyword evidence="5" id="KW-0349">Heme</keyword>
<evidence type="ECO:0000256" key="11">
    <source>
        <dbReference type="ARBA" id="ARBA00023136"/>
    </source>
</evidence>
<dbReference type="InterPro" id="IPR016174">
    <property type="entry name" value="Di-haem_cyt_TM"/>
</dbReference>